<dbReference type="GeneID" id="33564861"/>
<dbReference type="AlphaFoldDB" id="A0A1Y2GX80"/>
<name>A0A1Y2GX80_9FUNG</name>
<dbReference type="EMBL" id="MCFF01000005">
    <property type="protein sequence ID" value="ORZ26910.1"/>
    <property type="molecule type" value="Genomic_DNA"/>
</dbReference>
<dbReference type="Proteomes" id="UP000193648">
    <property type="component" value="Unassembled WGS sequence"/>
</dbReference>
<organism evidence="1 2">
    <name type="scientific">Lobosporangium transversale</name>
    <dbReference type="NCBI Taxonomy" id="64571"/>
    <lineage>
        <taxon>Eukaryota</taxon>
        <taxon>Fungi</taxon>
        <taxon>Fungi incertae sedis</taxon>
        <taxon>Mucoromycota</taxon>
        <taxon>Mortierellomycotina</taxon>
        <taxon>Mortierellomycetes</taxon>
        <taxon>Mortierellales</taxon>
        <taxon>Mortierellaceae</taxon>
        <taxon>Lobosporangium</taxon>
    </lineage>
</organism>
<dbReference type="STRING" id="64571.A0A1Y2GX80"/>
<dbReference type="RefSeq" id="XP_021884657.1">
    <property type="nucleotide sequence ID" value="XM_022023017.1"/>
</dbReference>
<accession>A0A1Y2GX80</accession>
<reference evidence="1 2" key="1">
    <citation type="submission" date="2016-07" db="EMBL/GenBank/DDBJ databases">
        <title>Pervasive Adenine N6-methylation of Active Genes in Fungi.</title>
        <authorList>
            <consortium name="DOE Joint Genome Institute"/>
            <person name="Mondo S.J."/>
            <person name="Dannebaum R.O."/>
            <person name="Kuo R.C."/>
            <person name="Labutti K."/>
            <person name="Haridas S."/>
            <person name="Kuo A."/>
            <person name="Salamov A."/>
            <person name="Ahrendt S.R."/>
            <person name="Lipzen A."/>
            <person name="Sullivan W."/>
            <person name="Andreopoulos W.B."/>
            <person name="Clum A."/>
            <person name="Lindquist E."/>
            <person name="Daum C."/>
            <person name="Ramamoorthy G.K."/>
            <person name="Gryganskyi A."/>
            <person name="Culley D."/>
            <person name="Magnuson J.K."/>
            <person name="James T.Y."/>
            <person name="O'Malley M.A."/>
            <person name="Stajich J.E."/>
            <person name="Spatafora J.W."/>
            <person name="Visel A."/>
            <person name="Grigoriev I.V."/>
        </authorList>
    </citation>
    <scope>NUCLEOTIDE SEQUENCE [LARGE SCALE GENOMIC DNA]</scope>
    <source>
        <strain evidence="1 2">NRRL 3116</strain>
    </source>
</reference>
<evidence type="ECO:0000313" key="1">
    <source>
        <dbReference type="EMBL" id="ORZ26910.1"/>
    </source>
</evidence>
<protein>
    <submittedName>
        <fullName evidence="1">Uncharacterized protein</fullName>
    </submittedName>
</protein>
<sequence>MSTNDRLTLSNLYQKRHEFILQNAPHKDVTQLAKDFFEAFNLSTKTTALDTLHASLKATNNNEIAEKLKGKDFKEWATHYFIQAKKQKKLSIQNVVEKERNKLKITGVLKGSDFIKSGMDLLTSEDDSIASPPSVLQTQIPEAPNQEALVEQGEAVTHVDTTLVSATMPTVLPSPTEVQPDDETREEAGFVSNCTTISENHSSIDSEVIEGDEKLKLLAMIEKAKHTVCEWKIGDICVPCRFQDYQRDCVQALTEKKLKKLEIADAIAIIGVFAPCMPTPRMMIHFDEDFLSQLKKQYTLPEPSFDDASIMKAVRHCLNSDKDSACTCLKSLDRKLRIMLETLIEELPIKEDRSISESTFVANYISPILRGMLGCEKVSVQFPNTSSEVQRELGLKADRPDIIAKTKNSEILYGEVTGLSQEHSETKNMWDTFRLARHGKALVDSGFNSVPLLQIVYSTGTYMRLEYKSRGMSILEEIGNFEIPTTASKIPSLVGTLPTLIAVKVAMLPWIVLNYFLSHVILFINQ</sequence>
<dbReference type="InParanoid" id="A0A1Y2GX80"/>
<gene>
    <name evidence="1" type="ORF">BCR41DRAFT_347050</name>
</gene>
<dbReference type="OrthoDB" id="2362363at2759"/>
<keyword evidence="2" id="KW-1185">Reference proteome</keyword>
<proteinExistence type="predicted"/>
<evidence type="ECO:0000313" key="2">
    <source>
        <dbReference type="Proteomes" id="UP000193648"/>
    </source>
</evidence>
<comment type="caution">
    <text evidence="1">The sequence shown here is derived from an EMBL/GenBank/DDBJ whole genome shotgun (WGS) entry which is preliminary data.</text>
</comment>